<feature type="domain" description="Solute-binding protein family 3/N-terminal" evidence="2">
    <location>
        <begin position="15"/>
        <end position="234"/>
    </location>
</feature>
<dbReference type="Pfam" id="PF00497">
    <property type="entry name" value="SBP_bac_3"/>
    <property type="match status" value="1"/>
</dbReference>
<gene>
    <name evidence="3" type="ORF">E2I14_13620</name>
</gene>
<reference evidence="3 4" key="1">
    <citation type="submission" date="2019-03" db="EMBL/GenBank/DDBJ databases">
        <title>Sapientia aquatica gen. nov., sp. nov., isolated from a crater lake.</title>
        <authorList>
            <person name="Felfoldi T."/>
            <person name="Szabo A."/>
            <person name="Toth E."/>
            <person name="Schumann P."/>
            <person name="Keki Z."/>
            <person name="Marialigeti K."/>
            <person name="Mathe I."/>
        </authorList>
    </citation>
    <scope>NUCLEOTIDE SEQUENCE [LARGE SCALE GENOMIC DNA]</scope>
    <source>
        <strain evidence="3 4">SA-152</strain>
    </source>
</reference>
<keyword evidence="1" id="KW-0732">Signal</keyword>
<dbReference type="InterPro" id="IPR001638">
    <property type="entry name" value="Solute-binding_3/MltF_N"/>
</dbReference>
<dbReference type="PANTHER" id="PTHR35936">
    <property type="entry name" value="MEMBRANE-BOUND LYTIC MUREIN TRANSGLYCOSYLASE F"/>
    <property type="match status" value="1"/>
</dbReference>
<accession>A0A4R5VYA2</accession>
<dbReference type="OrthoDB" id="571173at2"/>
<evidence type="ECO:0000259" key="2">
    <source>
        <dbReference type="SMART" id="SM00062"/>
    </source>
</evidence>
<dbReference type="CDD" id="cd13623">
    <property type="entry name" value="PBP2_AA_hypothetical"/>
    <property type="match status" value="1"/>
</dbReference>
<organism evidence="3 4">
    <name type="scientific">Sapientia aquatica</name>
    <dbReference type="NCBI Taxonomy" id="1549640"/>
    <lineage>
        <taxon>Bacteria</taxon>
        <taxon>Pseudomonadati</taxon>
        <taxon>Pseudomonadota</taxon>
        <taxon>Betaproteobacteria</taxon>
        <taxon>Burkholderiales</taxon>
        <taxon>Oxalobacteraceae</taxon>
        <taxon>Sapientia</taxon>
    </lineage>
</organism>
<dbReference type="RefSeq" id="WP_133329449.1">
    <property type="nucleotide sequence ID" value="NZ_SMYL01000007.1"/>
</dbReference>
<protein>
    <submittedName>
        <fullName evidence="3">ABC transporter substrate-binding protein</fullName>
    </submittedName>
</protein>
<evidence type="ECO:0000313" key="3">
    <source>
        <dbReference type="EMBL" id="TDK64480.1"/>
    </source>
</evidence>
<dbReference type="SUPFAM" id="SSF53850">
    <property type="entry name" value="Periplasmic binding protein-like II"/>
    <property type="match status" value="1"/>
</dbReference>
<dbReference type="Proteomes" id="UP000294829">
    <property type="component" value="Unassembled WGS sequence"/>
</dbReference>
<dbReference type="EMBL" id="SMYL01000007">
    <property type="protein sequence ID" value="TDK64480.1"/>
    <property type="molecule type" value="Genomic_DNA"/>
</dbReference>
<evidence type="ECO:0000256" key="1">
    <source>
        <dbReference type="ARBA" id="ARBA00022729"/>
    </source>
</evidence>
<name>A0A4R5VYA2_9BURK</name>
<keyword evidence="4" id="KW-1185">Reference proteome</keyword>
<proteinExistence type="predicted"/>
<dbReference type="Gene3D" id="3.40.190.10">
    <property type="entry name" value="Periplasmic binding protein-like II"/>
    <property type="match status" value="2"/>
</dbReference>
<comment type="caution">
    <text evidence="3">The sequence shown here is derived from an EMBL/GenBank/DDBJ whole genome shotgun (WGS) entry which is preliminary data.</text>
</comment>
<evidence type="ECO:0000313" key="4">
    <source>
        <dbReference type="Proteomes" id="UP000294829"/>
    </source>
</evidence>
<dbReference type="PANTHER" id="PTHR35936:SF17">
    <property type="entry name" value="ARGININE-BINDING EXTRACELLULAR PROTEIN ARTP"/>
    <property type="match status" value="1"/>
</dbReference>
<dbReference type="AlphaFoldDB" id="A0A4R5VYA2"/>
<dbReference type="SMART" id="SM00062">
    <property type="entry name" value="PBPb"/>
    <property type="match status" value="1"/>
</dbReference>
<sequence length="242" mass="25529">MTDSTLLNAFCPTGKLRASINLGNPVLANLDASGQAVGVSVDLSNELAARLGVALELVVFNKAAQSVQAVSDGQADIGFFAIDPVRGAEIAFTHPYVLIEGFYLVPNGSSIMNNADVDRSEHRVVVGSGSAYDLFLSRELKLANIVRASSSQTVVSTFIESNAEVAAGVRQQLEADISNIDGFRLLGERFMTIQQAMGLPKTRGAAAAQYLQQFVEQMKASGFVANALQRHGIDGASVAPLA</sequence>